<dbReference type="InterPro" id="IPR001507">
    <property type="entry name" value="ZP_dom"/>
</dbReference>
<dbReference type="GeneTree" id="ENSGT01030000234567"/>
<comment type="PTM">
    <text evidence="2">Proteolytically cleaved before the transmembrane segment to yield the secreted ectodomain incorporated in the zona pellucida.</text>
</comment>
<keyword evidence="1 2" id="KW-1015">Disulfide bond</keyword>
<sequence>MDTDFPNTYSCCVFSSFPCCISPSFHAVPLLLTTSCRFSSFAPAGLTPGGSAAAPETRETGEHSAEVYVVRCEADSVEVVVKAPPDDIGFFEESARPRLGLSRARDHCAARLSASGDYVIHVPLTECGSSMMVSGGLSNLLLLPLPSSAVDVEEAAIPVLCQYKRKYTVSSGELRPTWTPHISVQSTHLQLDFRLRLMTSDWSSERKFPVYFMGETVNMEASVDHPNPSLRLYVGSCVATLTPDVTSHPRYPFIDHRGCFTDSLLSGSRSRFLPRVQDQLLHIQLQPFLFHQDHRRNGESVFHRFEPNLLQGFQRDEAGFPDRWRSVDGEDSACESCSSPEEAHSSAAEHGHKRAQRSQWGHAHTVSSSPIKPLPSPSPPPPLPPLNACLDSFSYISICISFASHLRAIHSGQLPSAAFCVFAEGEPDRDLRLDTSHSGTLVLRLHTTAFRLQGQVKTL</sequence>
<dbReference type="GO" id="GO:0032190">
    <property type="term" value="F:acrosin binding"/>
    <property type="evidence" value="ECO:0000318"/>
    <property type="project" value="GO_Central"/>
</dbReference>
<evidence type="ECO:0000313" key="5">
    <source>
        <dbReference type="Ensembl" id="ENSORLP00000029923.1"/>
    </source>
</evidence>
<organism evidence="5 6">
    <name type="scientific">Oryzias latipes</name>
    <name type="common">Japanese rice fish</name>
    <name type="synonym">Japanese killifish</name>
    <dbReference type="NCBI Taxonomy" id="8090"/>
    <lineage>
        <taxon>Eukaryota</taxon>
        <taxon>Metazoa</taxon>
        <taxon>Chordata</taxon>
        <taxon>Craniata</taxon>
        <taxon>Vertebrata</taxon>
        <taxon>Euteleostomi</taxon>
        <taxon>Actinopterygii</taxon>
        <taxon>Neopterygii</taxon>
        <taxon>Teleostei</taxon>
        <taxon>Neoteleostei</taxon>
        <taxon>Acanthomorphata</taxon>
        <taxon>Ovalentaria</taxon>
        <taxon>Atherinomorphae</taxon>
        <taxon>Beloniformes</taxon>
        <taxon>Adrianichthyidae</taxon>
        <taxon>Oryziinae</taxon>
        <taxon>Oryzias</taxon>
    </lineage>
</organism>
<evidence type="ECO:0000313" key="6">
    <source>
        <dbReference type="Proteomes" id="UP000001038"/>
    </source>
</evidence>
<keyword evidence="2" id="KW-0472">Membrane</keyword>
<keyword evidence="2" id="KW-0964">Secreted</keyword>
<keyword evidence="2" id="KW-0272">Extracellular matrix</keyword>
<feature type="compositionally biased region" description="Basic and acidic residues" evidence="3">
    <location>
        <begin position="341"/>
        <end position="350"/>
    </location>
</feature>
<dbReference type="GO" id="GO:2000344">
    <property type="term" value="P:positive regulation of acrosome reaction"/>
    <property type="evidence" value="ECO:0000318"/>
    <property type="project" value="GO_Central"/>
</dbReference>
<feature type="region of interest" description="Disordered" evidence="3">
    <location>
        <begin position="335"/>
        <end position="380"/>
    </location>
</feature>
<comment type="subcellular location">
    <subcellularLocation>
        <location evidence="2">Zona pellucida</location>
    </subcellularLocation>
    <subcellularLocation>
        <location evidence="2">Cell membrane</location>
        <topology evidence="2">Single-pass type I membrane protein</topology>
    </subcellularLocation>
</comment>
<dbReference type="Pfam" id="PF00100">
    <property type="entry name" value="Zona_pellucida"/>
    <property type="match status" value="1"/>
</dbReference>
<dbReference type="InterPro" id="IPR055355">
    <property type="entry name" value="ZP-C"/>
</dbReference>
<reference evidence="5 6" key="1">
    <citation type="journal article" date="2007" name="Nature">
        <title>The medaka draft genome and insights into vertebrate genome evolution.</title>
        <authorList>
            <person name="Kasahara M."/>
            <person name="Naruse K."/>
            <person name="Sasaki S."/>
            <person name="Nakatani Y."/>
            <person name="Qu W."/>
            <person name="Ahsan B."/>
            <person name="Yamada T."/>
            <person name="Nagayasu Y."/>
            <person name="Doi K."/>
            <person name="Kasai Y."/>
            <person name="Jindo T."/>
            <person name="Kobayashi D."/>
            <person name="Shimada A."/>
            <person name="Toyoda A."/>
            <person name="Kuroki Y."/>
            <person name="Fujiyama A."/>
            <person name="Sasaki T."/>
            <person name="Shimizu A."/>
            <person name="Asakawa S."/>
            <person name="Shimizu N."/>
            <person name="Hashimoto S."/>
            <person name="Yang J."/>
            <person name="Lee Y."/>
            <person name="Matsushima K."/>
            <person name="Sugano S."/>
            <person name="Sakaizumi M."/>
            <person name="Narita T."/>
            <person name="Ohishi K."/>
            <person name="Haga S."/>
            <person name="Ohta F."/>
            <person name="Nomoto H."/>
            <person name="Nogata K."/>
            <person name="Morishita T."/>
            <person name="Endo T."/>
            <person name="Shin-I T."/>
            <person name="Takeda H."/>
            <person name="Morishita S."/>
            <person name="Kohara Y."/>
        </authorList>
    </citation>
    <scope>NUCLEOTIDE SEQUENCE [LARGE SCALE GENOMIC DNA]</scope>
    <source>
        <strain evidence="5 6">Hd-rR</strain>
    </source>
</reference>
<dbReference type="Proteomes" id="UP000001038">
    <property type="component" value="Chromosome 18"/>
</dbReference>
<feature type="domain" description="ZP" evidence="4">
    <location>
        <begin position="71"/>
        <end position="341"/>
    </location>
</feature>
<dbReference type="SMART" id="SM00241">
    <property type="entry name" value="ZP"/>
    <property type="match status" value="1"/>
</dbReference>
<dbReference type="InParanoid" id="A0A3B3HF66"/>
<keyword evidence="2" id="KW-1003">Cell membrane</keyword>
<dbReference type="GO" id="GO:0035803">
    <property type="term" value="P:egg coat formation"/>
    <property type="evidence" value="ECO:0000318"/>
    <property type="project" value="GO_Central"/>
</dbReference>
<comment type="function">
    <text evidence="2">Component of the zona pellucida, an extracellular matrix surrounding oocytes which mediates sperm binding, induction of the acrosome reaction and prevents post-fertilization polyspermy. The zona pellucida is composed of 3 to 4 glycoproteins, ZP1, ZP2, ZP3, and ZP4. ZP3 is essential for sperm binding and zona matrix formation.</text>
</comment>
<evidence type="ECO:0000256" key="3">
    <source>
        <dbReference type="SAM" id="MobiDB-lite"/>
    </source>
</evidence>
<dbReference type="Bgee" id="ENSORLG00000006875">
    <property type="expression patterns" value="Expressed in ovary and 7 other cell types or tissues"/>
</dbReference>
<keyword evidence="6" id="KW-1185">Reference proteome</keyword>
<dbReference type="PANTHER" id="PTHR11576:SF2">
    <property type="entry name" value="ZONA PELLUCIDA SPERM-BINDING PROTEIN 3"/>
    <property type="match status" value="1"/>
</dbReference>
<comment type="similarity">
    <text evidence="2">Belongs to the ZP domain family. ZPC subfamily.</text>
</comment>
<dbReference type="GO" id="GO:0035804">
    <property type="term" value="F:structural constituent of egg coat"/>
    <property type="evidence" value="ECO:0000318"/>
    <property type="project" value="GO_Central"/>
</dbReference>
<dbReference type="PANTHER" id="PTHR11576">
    <property type="entry name" value="ZONA PELLUCIDA SPERM-BINDING PROTEIN 3"/>
    <property type="match status" value="1"/>
</dbReference>
<evidence type="ECO:0000259" key="4">
    <source>
        <dbReference type="PROSITE" id="PS51034"/>
    </source>
</evidence>
<dbReference type="GO" id="GO:0035805">
    <property type="term" value="C:egg coat"/>
    <property type="evidence" value="ECO:0000318"/>
    <property type="project" value="GO_Central"/>
</dbReference>
<dbReference type="Gene3D" id="2.60.40.3210">
    <property type="entry name" value="Zona pellucida, ZP-N domain"/>
    <property type="match status" value="1"/>
</dbReference>
<gene>
    <name evidence="5" type="primary">LOC101164755</name>
</gene>
<protein>
    <recommendedName>
        <fullName evidence="2">Zona pellucida sperm-binding protein 3</fullName>
    </recommendedName>
</protein>
<reference evidence="5" key="2">
    <citation type="submission" date="2025-08" db="UniProtKB">
        <authorList>
            <consortium name="Ensembl"/>
        </authorList>
    </citation>
    <scope>IDENTIFICATION</scope>
    <source>
        <strain evidence="5">Hd-rR</strain>
    </source>
</reference>
<dbReference type="GO" id="GO:0005615">
    <property type="term" value="C:extracellular space"/>
    <property type="evidence" value="ECO:0000318"/>
    <property type="project" value="GO_Central"/>
</dbReference>
<dbReference type="GO" id="GO:0005886">
    <property type="term" value="C:plasma membrane"/>
    <property type="evidence" value="ECO:0007669"/>
    <property type="project" value="UniProtKB-SubCell"/>
</dbReference>
<dbReference type="STRING" id="8090.ENSORLP00000029923"/>
<dbReference type="GO" id="GO:0007339">
    <property type="term" value="P:binding of sperm to zona pellucida"/>
    <property type="evidence" value="ECO:0000318"/>
    <property type="project" value="GO_Central"/>
</dbReference>
<comment type="domain">
    <text evidence="2">The ZP domain is involved in the polymerization of the ZP proteins to form the zona pellucida.</text>
</comment>
<accession>A0A3B3HF66</accession>
<dbReference type="AlphaFoldDB" id="A0A3B3HF66"/>
<keyword evidence="2" id="KW-0732">Signal</keyword>
<dbReference type="Gene3D" id="2.60.40.4100">
    <property type="entry name" value="Zona pellucida, ZP-C domain"/>
    <property type="match status" value="1"/>
</dbReference>
<dbReference type="FunFam" id="2.60.40.4100:FF:000002">
    <property type="entry name" value="Zona pellucida sperm-binding protein 3"/>
    <property type="match status" value="1"/>
</dbReference>
<dbReference type="Ensembl" id="ENSORLT00000032381.1">
    <property type="protein sequence ID" value="ENSORLP00000029923.1"/>
    <property type="gene ID" value="ENSORLG00000006875.2"/>
</dbReference>
<reference evidence="5" key="3">
    <citation type="submission" date="2025-09" db="UniProtKB">
        <authorList>
            <consortium name="Ensembl"/>
        </authorList>
    </citation>
    <scope>IDENTIFICATION</scope>
    <source>
        <strain evidence="5">Hd-rR</strain>
    </source>
</reference>
<name>A0A3B3HF66_ORYLA</name>
<proteinExistence type="inferred from homology"/>
<keyword evidence="2" id="KW-0165">Cleavage on pair of basic residues</keyword>
<dbReference type="PROSITE" id="PS51034">
    <property type="entry name" value="ZP_2"/>
    <property type="match status" value="1"/>
</dbReference>
<evidence type="ECO:0000256" key="2">
    <source>
        <dbReference type="RuleBase" id="RU367066"/>
    </source>
</evidence>
<dbReference type="InterPro" id="IPR042235">
    <property type="entry name" value="ZP-C_dom"/>
</dbReference>
<evidence type="ECO:0000256" key="1">
    <source>
        <dbReference type="ARBA" id="ARBA00023157"/>
    </source>
</evidence>